<accession>A0A5Q0M1Z7</accession>
<organism evidence="1 2">
    <name type="scientific">Variovorax paradoxus</name>
    <dbReference type="NCBI Taxonomy" id="34073"/>
    <lineage>
        <taxon>Bacteria</taxon>
        <taxon>Pseudomonadati</taxon>
        <taxon>Pseudomonadota</taxon>
        <taxon>Betaproteobacteria</taxon>
        <taxon>Burkholderiales</taxon>
        <taxon>Comamonadaceae</taxon>
        <taxon>Variovorax</taxon>
    </lineage>
</organism>
<sequence>MTVQPLSGAATLAQLQAVFDSATSLYVLVDPMQGEPILVSTDVSADRAAQQVARETAWDRQVTAVPLDPRVPLAHSQHPYLVTLQGAGDEWLADTLDMAWAERDASQADGLASDGTGIHRISWLQTSLFAEDLAEVLASMLRVNTSAWTDARYMRLADRRVIDWLRHVVGDARVAAQFGRLRRWVYLDARGRIEQLTHSQDEIEPLRLTAEEWALFMQGERMHVTAARWLGEIARSNDHALWERVRQDDHIYARVTASLDRAELAAQRWPARFVQARDRSAWAALDLLHPGLERDARVQAALQAQPGEESGPAETLHTLSGTLRALMLKGIPS</sequence>
<dbReference type="Proteomes" id="UP000326780">
    <property type="component" value="Chromosome"/>
</dbReference>
<reference evidence="1 2" key="1">
    <citation type="submission" date="2019-10" db="EMBL/GenBank/DDBJ databases">
        <title>Complete genome sequence of Variovorax paradoxus 5C-2.</title>
        <authorList>
            <person name="Gogoleva N.E."/>
            <person name="Balkin A.S."/>
        </authorList>
    </citation>
    <scope>NUCLEOTIDE SEQUENCE [LARGE SCALE GENOMIC DNA]</scope>
    <source>
        <strain evidence="1 2">5C-2</strain>
    </source>
</reference>
<evidence type="ECO:0000313" key="1">
    <source>
        <dbReference type="EMBL" id="QFZ83439.1"/>
    </source>
</evidence>
<proteinExistence type="predicted"/>
<protein>
    <recommendedName>
        <fullName evidence="3">DUF4123 domain-containing protein</fullName>
    </recommendedName>
</protein>
<dbReference type="EMBL" id="CP045644">
    <property type="protein sequence ID" value="QFZ83439.1"/>
    <property type="molecule type" value="Genomic_DNA"/>
</dbReference>
<evidence type="ECO:0000313" key="2">
    <source>
        <dbReference type="Proteomes" id="UP000326780"/>
    </source>
</evidence>
<gene>
    <name evidence="1" type="ORF">GFK26_12015</name>
</gene>
<name>A0A5Q0M1Z7_VARPD</name>
<dbReference type="RefSeq" id="WP_153282159.1">
    <property type="nucleotide sequence ID" value="NZ_CP045644.1"/>
</dbReference>
<evidence type="ECO:0008006" key="3">
    <source>
        <dbReference type="Google" id="ProtNLM"/>
    </source>
</evidence>
<dbReference type="AlphaFoldDB" id="A0A5Q0M1Z7"/>